<keyword evidence="2" id="KW-0509">mRNA transport</keyword>
<comment type="function">
    <text evidence="7">Functions as a component of the nuclear pore complex (NPC).</text>
</comment>
<comment type="subunit">
    <text evidence="7">Part of the nuclear pore complex (NPC).</text>
</comment>
<dbReference type="Gene3D" id="1.10.3450.20">
    <property type="match status" value="1"/>
</dbReference>
<keyword evidence="5 7" id="KW-0906">Nuclear pore complex</keyword>
<keyword evidence="10" id="KW-1185">Reference proteome</keyword>
<sequence length="910" mass="102147">MDFGADGGLFGISAGAEVEEFATALDHCLSPFLSPEDKKARVLDLPRKFYENATRRLNQARPKRGRSSDVDMDMDEMEAADGDGLSSESAEVKRLEKEVQTWDLIRRLLPLRYNTSNQPPSVTEPLKPGLLNELLEINTVAQERHAVLQWLQSNAASGPDIDEVAQDLLNKANRGDIIAHGWLHTKSAIKLRKGMTAWPHLLDRQQPSIMHSHLNSDRAPLITQLDPDAVTRQGRKLEPADEYFERAIWLGCFEHLRRGSSLDALRDWCQERTELWRAVSMSAMLFQADDKTASEDINPASLALWRRMCFALARQGGSDSYERAVYGVLSGDISSVEKVAKRWDDFLFANYNALLRTQLDTFVLSQCPPDAASSLTQSFPSFDAVQFLGDQEGMEKRLIQSLESQEQVRDEAMEPSKALQAAFIAKDIDHHLYEQGLVMTEDANSKGPSKLLPNAQVVNFGVVRRKYFNLSQHEGLRIVAHIYVLTNLMERLSSPAGSTNTTQPHWSFSQESILAGYTDYLRRAGLQELIPLYCSILQTPRQYEVLSWNLIHEEDPQQRLLQLKLVRNAGIDVLEFVGKQAGLFYDGLGSGDEHRSAKTTFSIIKDGTNAARFGKMIRADFIGGEEGVVDSKHEHVIRSLEWLLMVDGMWPMVFSMGVKAYKFFLRYTHLNAARQLMERVSFEKAIQSATGHEESDELWFDDVETWVQLLERGGIENVRPEQVLVDARNFRELEHLIRGLDNLETVGSLMVISLETTPGDRDFWSGAGPEIKKTKDFIPPLLRGWLVPSIEGGDEELKEIRMAYLPETILAYISALHFAGIGLSRDNLLECMELAAMVAERGSDLADVFIKTSRMTELLESFAACSKALAIATGDKRSAGTSSKRLREMGWSRDVWSVKSGNGDASVRGS</sequence>
<accession>A0ABR0S668</accession>
<dbReference type="Proteomes" id="UP001338125">
    <property type="component" value="Unassembled WGS sequence"/>
</dbReference>
<keyword evidence="6 7" id="KW-0539">Nucleus</keyword>
<keyword evidence="7" id="KW-0472">Membrane</keyword>
<keyword evidence="1 7" id="KW-0813">Transport</keyword>
<evidence type="ECO:0000256" key="8">
    <source>
        <dbReference type="SAM" id="MobiDB-lite"/>
    </source>
</evidence>
<name>A0ABR0S668_9HYPO</name>
<dbReference type="EMBL" id="JAVFKD010000016">
    <property type="protein sequence ID" value="KAK5987663.1"/>
    <property type="molecule type" value="Genomic_DNA"/>
</dbReference>
<protein>
    <recommendedName>
        <fullName evidence="7">Nuclear pore complex protein</fullName>
    </recommendedName>
</protein>
<evidence type="ECO:0000313" key="9">
    <source>
        <dbReference type="EMBL" id="KAK5987663.1"/>
    </source>
</evidence>
<comment type="caution">
    <text evidence="9">The sequence shown here is derived from an EMBL/GenBank/DDBJ whole genome shotgun (WGS) entry which is preliminary data.</text>
</comment>
<evidence type="ECO:0000256" key="5">
    <source>
        <dbReference type="ARBA" id="ARBA00023132"/>
    </source>
</evidence>
<organism evidence="9 10">
    <name type="scientific">Cladobotryum mycophilum</name>
    <dbReference type="NCBI Taxonomy" id="491253"/>
    <lineage>
        <taxon>Eukaryota</taxon>
        <taxon>Fungi</taxon>
        <taxon>Dikarya</taxon>
        <taxon>Ascomycota</taxon>
        <taxon>Pezizomycotina</taxon>
        <taxon>Sordariomycetes</taxon>
        <taxon>Hypocreomycetidae</taxon>
        <taxon>Hypocreales</taxon>
        <taxon>Hypocreaceae</taxon>
        <taxon>Cladobotryum</taxon>
    </lineage>
</organism>
<keyword evidence="3" id="KW-0653">Protein transport</keyword>
<evidence type="ECO:0000256" key="4">
    <source>
        <dbReference type="ARBA" id="ARBA00023010"/>
    </source>
</evidence>
<evidence type="ECO:0000256" key="2">
    <source>
        <dbReference type="ARBA" id="ARBA00022816"/>
    </source>
</evidence>
<evidence type="ECO:0000256" key="7">
    <source>
        <dbReference type="RuleBase" id="RU365072"/>
    </source>
</evidence>
<feature type="region of interest" description="Disordered" evidence="8">
    <location>
        <begin position="54"/>
        <end position="73"/>
    </location>
</feature>
<reference evidence="9 10" key="1">
    <citation type="submission" date="2024-01" db="EMBL/GenBank/DDBJ databases">
        <title>Complete genome of Cladobotryum mycophilum ATHUM6906.</title>
        <authorList>
            <person name="Christinaki A.C."/>
            <person name="Myridakis A.I."/>
            <person name="Kouvelis V.N."/>
        </authorList>
    </citation>
    <scope>NUCLEOTIDE SEQUENCE [LARGE SCALE GENOMIC DNA]</scope>
    <source>
        <strain evidence="9 10">ATHUM6906</strain>
    </source>
</reference>
<comment type="subcellular location">
    <subcellularLocation>
        <location evidence="7">Nucleus</location>
        <location evidence="7">Nuclear pore complex</location>
    </subcellularLocation>
    <subcellularLocation>
        <location evidence="7">Nucleus membrane</location>
    </subcellularLocation>
</comment>
<evidence type="ECO:0000256" key="3">
    <source>
        <dbReference type="ARBA" id="ARBA00022927"/>
    </source>
</evidence>
<comment type="similarity">
    <text evidence="7">Belongs to the nucleoporin Nup84/Nup107 family.</text>
</comment>
<evidence type="ECO:0000313" key="10">
    <source>
        <dbReference type="Proteomes" id="UP001338125"/>
    </source>
</evidence>
<dbReference type="Gene3D" id="1.20.190.50">
    <property type="match status" value="1"/>
</dbReference>
<dbReference type="PANTHER" id="PTHR13003:SF2">
    <property type="entry name" value="NUCLEAR PORE COMPLEX PROTEIN NUP107"/>
    <property type="match status" value="1"/>
</dbReference>
<gene>
    <name evidence="9" type="ORF">PT974_11795</name>
</gene>
<dbReference type="Pfam" id="PF04121">
    <property type="entry name" value="Nup84_Nup100"/>
    <property type="match status" value="1"/>
</dbReference>
<evidence type="ECO:0000256" key="1">
    <source>
        <dbReference type="ARBA" id="ARBA00022448"/>
    </source>
</evidence>
<keyword evidence="4 7" id="KW-0811">Translocation</keyword>
<proteinExistence type="inferred from homology"/>
<dbReference type="PANTHER" id="PTHR13003">
    <property type="entry name" value="NUP107-RELATED"/>
    <property type="match status" value="1"/>
</dbReference>
<dbReference type="InterPro" id="IPR007252">
    <property type="entry name" value="Nup84/Nup107"/>
</dbReference>
<evidence type="ECO:0000256" key="6">
    <source>
        <dbReference type="ARBA" id="ARBA00023242"/>
    </source>
</evidence>